<organism evidence="1">
    <name type="scientific">viral metagenome</name>
    <dbReference type="NCBI Taxonomy" id="1070528"/>
    <lineage>
        <taxon>unclassified sequences</taxon>
        <taxon>metagenomes</taxon>
        <taxon>organismal metagenomes</taxon>
    </lineage>
</organism>
<dbReference type="EMBL" id="MT142446">
    <property type="protein sequence ID" value="QJA81062.1"/>
    <property type="molecule type" value="Genomic_DNA"/>
</dbReference>
<sequence length="105" mass="11651">MSYAPKQWLAVNVANTAVNSAEVDLGRTFDKLQVDLPTIDASSINIGVSRTSGGTYKFLKNEALVDFTTGGMQHVFNIWGYQYLKLICNNAQTANRTFYVRPIAE</sequence>
<gene>
    <name evidence="2" type="ORF">MM415A00595_0003</name>
    <name evidence="1" type="ORF">MM415B00994_0003</name>
</gene>
<name>A0A6M3IUH7_9ZZZZ</name>
<reference evidence="1" key="1">
    <citation type="submission" date="2020-03" db="EMBL/GenBank/DDBJ databases">
        <title>The deep terrestrial virosphere.</title>
        <authorList>
            <person name="Holmfeldt K."/>
            <person name="Nilsson E."/>
            <person name="Simone D."/>
            <person name="Lopez-Fernandez M."/>
            <person name="Wu X."/>
            <person name="de Brujin I."/>
            <person name="Lundin D."/>
            <person name="Andersson A."/>
            <person name="Bertilsson S."/>
            <person name="Dopson M."/>
        </authorList>
    </citation>
    <scope>NUCLEOTIDE SEQUENCE</scope>
    <source>
        <strain evidence="2">MM415A00595</strain>
        <strain evidence="1">MM415B00994</strain>
    </source>
</reference>
<evidence type="ECO:0000313" key="1">
    <source>
        <dbReference type="EMBL" id="QJA61146.1"/>
    </source>
</evidence>
<evidence type="ECO:0000313" key="2">
    <source>
        <dbReference type="EMBL" id="QJA81062.1"/>
    </source>
</evidence>
<dbReference type="AlphaFoldDB" id="A0A6M3IUH7"/>
<accession>A0A6M3IUH7</accession>
<evidence type="ECO:0008006" key="3">
    <source>
        <dbReference type="Google" id="ProtNLM"/>
    </source>
</evidence>
<proteinExistence type="predicted"/>
<dbReference type="EMBL" id="MT141432">
    <property type="protein sequence ID" value="QJA61146.1"/>
    <property type="molecule type" value="Genomic_DNA"/>
</dbReference>
<protein>
    <recommendedName>
        <fullName evidence="3">Tail protein</fullName>
    </recommendedName>
</protein>